<protein>
    <submittedName>
        <fullName evidence="1">Uncharacterized protein</fullName>
    </submittedName>
</protein>
<dbReference type="EMBL" id="MFIA01000026">
    <property type="protein sequence ID" value="OGF82146.1"/>
    <property type="molecule type" value="Genomic_DNA"/>
</dbReference>
<comment type="caution">
    <text evidence="1">The sequence shown here is derived from an EMBL/GenBank/DDBJ whole genome shotgun (WGS) entry which is preliminary data.</text>
</comment>
<gene>
    <name evidence="1" type="ORF">A2924_00465</name>
</gene>
<organism evidence="1 2">
    <name type="scientific">Candidatus Giovannonibacteria bacterium RIFCSPLOWO2_01_FULL_44_16</name>
    <dbReference type="NCBI Taxonomy" id="1798348"/>
    <lineage>
        <taxon>Bacteria</taxon>
        <taxon>Candidatus Giovannoniibacteriota</taxon>
    </lineage>
</organism>
<name>A0A1F5X2N1_9BACT</name>
<dbReference type="AlphaFoldDB" id="A0A1F5X2N1"/>
<dbReference type="Proteomes" id="UP000178046">
    <property type="component" value="Unassembled WGS sequence"/>
</dbReference>
<evidence type="ECO:0000313" key="1">
    <source>
        <dbReference type="EMBL" id="OGF82146.1"/>
    </source>
</evidence>
<reference evidence="1 2" key="1">
    <citation type="journal article" date="2016" name="Nat. Commun.">
        <title>Thousands of microbial genomes shed light on interconnected biogeochemical processes in an aquifer system.</title>
        <authorList>
            <person name="Anantharaman K."/>
            <person name="Brown C.T."/>
            <person name="Hug L.A."/>
            <person name="Sharon I."/>
            <person name="Castelle C.J."/>
            <person name="Probst A.J."/>
            <person name="Thomas B.C."/>
            <person name="Singh A."/>
            <person name="Wilkins M.J."/>
            <person name="Karaoz U."/>
            <person name="Brodie E.L."/>
            <person name="Williams K.H."/>
            <person name="Hubbard S.S."/>
            <person name="Banfield J.F."/>
        </authorList>
    </citation>
    <scope>NUCLEOTIDE SEQUENCE [LARGE SCALE GENOMIC DNA]</scope>
</reference>
<evidence type="ECO:0000313" key="2">
    <source>
        <dbReference type="Proteomes" id="UP000178046"/>
    </source>
</evidence>
<proteinExistence type="predicted"/>
<sequence length="78" mass="9102">MQIFRFCTEKDKNKKTFPVKGFFGKLAAFGKFRTTVPRIGGYLELWMRFSRSLQGISKPTKPRRPRANWLLKFSAAKS</sequence>
<accession>A0A1F5X2N1</accession>